<evidence type="ECO:0000256" key="5">
    <source>
        <dbReference type="ARBA" id="ARBA00023136"/>
    </source>
</evidence>
<dbReference type="GO" id="GO:0005886">
    <property type="term" value="C:plasma membrane"/>
    <property type="evidence" value="ECO:0007669"/>
    <property type="project" value="TreeGrafter"/>
</dbReference>
<evidence type="ECO:0000313" key="10">
    <source>
        <dbReference type="Proteomes" id="UP000242180"/>
    </source>
</evidence>
<dbReference type="InterPro" id="IPR036259">
    <property type="entry name" value="MFS_trans_sf"/>
</dbReference>
<evidence type="ECO:0000313" key="9">
    <source>
        <dbReference type="EMBL" id="ORY98730.1"/>
    </source>
</evidence>
<dbReference type="Pfam" id="PF07690">
    <property type="entry name" value="MFS_1"/>
    <property type="match status" value="1"/>
</dbReference>
<dbReference type="PANTHER" id="PTHR23501:SF191">
    <property type="entry name" value="VACUOLAR BASIC AMINO ACID TRANSPORTER 4"/>
    <property type="match status" value="1"/>
</dbReference>
<keyword evidence="2" id="KW-0813">Transport</keyword>
<evidence type="ECO:0000259" key="8">
    <source>
        <dbReference type="PROSITE" id="PS50850"/>
    </source>
</evidence>
<feature type="region of interest" description="Disordered" evidence="6">
    <location>
        <begin position="44"/>
        <end position="64"/>
    </location>
</feature>
<feature type="transmembrane region" description="Helical" evidence="7">
    <location>
        <begin position="323"/>
        <end position="345"/>
    </location>
</feature>
<feature type="transmembrane region" description="Helical" evidence="7">
    <location>
        <begin position="216"/>
        <end position="235"/>
    </location>
</feature>
<evidence type="ECO:0000256" key="3">
    <source>
        <dbReference type="ARBA" id="ARBA00022692"/>
    </source>
</evidence>
<feature type="transmembrane region" description="Helical" evidence="7">
    <location>
        <begin position="87"/>
        <end position="107"/>
    </location>
</feature>
<evidence type="ECO:0000256" key="1">
    <source>
        <dbReference type="ARBA" id="ARBA00004127"/>
    </source>
</evidence>
<dbReference type="GO" id="GO:0012505">
    <property type="term" value="C:endomembrane system"/>
    <property type="evidence" value="ECO:0007669"/>
    <property type="project" value="UniProtKB-SubCell"/>
</dbReference>
<proteinExistence type="predicted"/>
<dbReference type="InterPro" id="IPR020846">
    <property type="entry name" value="MFS_dom"/>
</dbReference>
<feature type="transmembrane region" description="Helical" evidence="7">
    <location>
        <begin position="127"/>
        <end position="144"/>
    </location>
</feature>
<dbReference type="SUPFAM" id="SSF103473">
    <property type="entry name" value="MFS general substrate transporter"/>
    <property type="match status" value="1"/>
</dbReference>
<feature type="compositionally biased region" description="Polar residues" evidence="6">
    <location>
        <begin position="18"/>
        <end position="29"/>
    </location>
</feature>
<organism evidence="9 10">
    <name type="scientific">Syncephalastrum racemosum</name>
    <name type="common">Filamentous fungus</name>
    <dbReference type="NCBI Taxonomy" id="13706"/>
    <lineage>
        <taxon>Eukaryota</taxon>
        <taxon>Fungi</taxon>
        <taxon>Fungi incertae sedis</taxon>
        <taxon>Mucoromycota</taxon>
        <taxon>Mucoromycotina</taxon>
        <taxon>Mucoromycetes</taxon>
        <taxon>Mucorales</taxon>
        <taxon>Syncephalastraceae</taxon>
        <taxon>Syncephalastrum</taxon>
    </lineage>
</organism>
<dbReference type="OMA" id="SWRISHD"/>
<dbReference type="Gene3D" id="1.20.1250.20">
    <property type="entry name" value="MFS general substrate transporter like domains"/>
    <property type="match status" value="1"/>
</dbReference>
<evidence type="ECO:0000256" key="2">
    <source>
        <dbReference type="ARBA" id="ARBA00022448"/>
    </source>
</evidence>
<feature type="transmembrane region" description="Helical" evidence="7">
    <location>
        <begin position="185"/>
        <end position="204"/>
    </location>
</feature>
<feature type="domain" description="Major facilitator superfamily (MFS) profile" evidence="8">
    <location>
        <begin position="90"/>
        <end position="593"/>
    </location>
</feature>
<comment type="caution">
    <text evidence="9">The sequence shown here is derived from an EMBL/GenBank/DDBJ whole genome shotgun (WGS) entry which is preliminary data.</text>
</comment>
<dbReference type="PROSITE" id="PS50850">
    <property type="entry name" value="MFS"/>
    <property type="match status" value="1"/>
</dbReference>
<gene>
    <name evidence="9" type="ORF">BCR43DRAFT_488059</name>
</gene>
<sequence>MESPPQSKKLMKNKDVSHMNTGAETQQHAENGDLFIQHSKSTDFSQSSRVTGNNSCASPSGTVYTSDREEGALFGSETEKKPTGIRLVVIMISLFLSLLLVSLDQSIVSTALPAIASSFHALDEIEWIGTAYILPMTAFQPLFGKVADVFGRKETLLASITLFLVGSGLAGASTSMIMLCIMRGIQGLGAAGIAPLVVIIINDMVSLRDCAKYQGLLGLCWATGSIAGPLVGGILAENAGWMWIFLINLPIGIAALFILLIFLRSNQCGHQKQHHQRQGQVNDEEFSLWQKIARIDFVGTVLFISSIMCFLLATQWAGTTYPWTSQIIISLYASSFGLLAVSLTVSWRISHDPIMPSWIFKDRTTVALIIMCVAISMAMFINIYYLPIYFQVVNGDTPARAGIEVLPYLLPIDVLSVLVGLLVSKTGHYQFTFWIGTILIVIGGVLQSFLSISSPTMDQVLFLAVTGTGIGCCVQNFYIAAQVIASRRAPKEVATLVSSISFFEYLGFACGIAVGGSVFSNLLGHLLRRDTALPEQDIIRIKKNPAIIRTLPTELHKQVIQAFSGALQWVFVALATCGTVAFVASLCMTPYKISCEEEEEQDANSNTDQQAI</sequence>
<feature type="transmembrane region" description="Helical" evidence="7">
    <location>
        <begin position="493"/>
        <end position="519"/>
    </location>
</feature>
<feature type="transmembrane region" description="Helical" evidence="7">
    <location>
        <begin position="431"/>
        <end position="454"/>
    </location>
</feature>
<feature type="transmembrane region" description="Helical" evidence="7">
    <location>
        <begin position="366"/>
        <end position="385"/>
    </location>
</feature>
<dbReference type="PANTHER" id="PTHR23501">
    <property type="entry name" value="MAJOR FACILITATOR SUPERFAMILY"/>
    <property type="match status" value="1"/>
</dbReference>
<feature type="region of interest" description="Disordered" evidence="6">
    <location>
        <begin position="1"/>
        <end position="32"/>
    </location>
</feature>
<evidence type="ECO:0000256" key="7">
    <source>
        <dbReference type="SAM" id="Phobius"/>
    </source>
</evidence>
<feature type="transmembrane region" description="Helical" evidence="7">
    <location>
        <begin position="241"/>
        <end position="263"/>
    </location>
</feature>
<keyword evidence="4 7" id="KW-1133">Transmembrane helix</keyword>
<accession>A0A1X2HI17</accession>
<feature type="transmembrane region" description="Helical" evidence="7">
    <location>
        <begin position="566"/>
        <end position="587"/>
    </location>
</feature>
<evidence type="ECO:0000256" key="4">
    <source>
        <dbReference type="ARBA" id="ARBA00022989"/>
    </source>
</evidence>
<keyword evidence="10" id="KW-1185">Reference proteome</keyword>
<name>A0A1X2HI17_SYNRA</name>
<feature type="transmembrane region" description="Helical" evidence="7">
    <location>
        <begin position="297"/>
        <end position="317"/>
    </location>
</feature>
<dbReference type="AlphaFoldDB" id="A0A1X2HI17"/>
<keyword evidence="3 7" id="KW-0812">Transmembrane</keyword>
<comment type="subcellular location">
    <subcellularLocation>
        <location evidence="1">Endomembrane system</location>
        <topology evidence="1">Multi-pass membrane protein</topology>
    </subcellularLocation>
</comment>
<feature type="transmembrane region" description="Helical" evidence="7">
    <location>
        <begin position="156"/>
        <end position="179"/>
    </location>
</feature>
<dbReference type="InParanoid" id="A0A1X2HI17"/>
<dbReference type="CDD" id="cd17502">
    <property type="entry name" value="MFS_Azr1_MDR_like"/>
    <property type="match status" value="1"/>
</dbReference>
<dbReference type="Proteomes" id="UP000242180">
    <property type="component" value="Unassembled WGS sequence"/>
</dbReference>
<dbReference type="EMBL" id="MCGN01000003">
    <property type="protein sequence ID" value="ORY98730.1"/>
    <property type="molecule type" value="Genomic_DNA"/>
</dbReference>
<dbReference type="OrthoDB" id="10021397at2759"/>
<dbReference type="PRINTS" id="PR01036">
    <property type="entry name" value="TCRTETB"/>
</dbReference>
<dbReference type="STRING" id="13706.A0A1X2HI17"/>
<protein>
    <submittedName>
        <fullName evidence="9">Major facilitator superfamily domain-containing protein</fullName>
    </submittedName>
</protein>
<evidence type="ECO:0000256" key="6">
    <source>
        <dbReference type="SAM" id="MobiDB-lite"/>
    </source>
</evidence>
<feature type="transmembrane region" description="Helical" evidence="7">
    <location>
        <begin position="460"/>
        <end position="481"/>
    </location>
</feature>
<feature type="transmembrane region" description="Helical" evidence="7">
    <location>
        <begin position="405"/>
        <end position="424"/>
    </location>
</feature>
<reference evidence="9 10" key="1">
    <citation type="submission" date="2016-07" db="EMBL/GenBank/DDBJ databases">
        <title>Pervasive Adenine N6-methylation of Active Genes in Fungi.</title>
        <authorList>
            <consortium name="DOE Joint Genome Institute"/>
            <person name="Mondo S.J."/>
            <person name="Dannebaum R.O."/>
            <person name="Kuo R.C."/>
            <person name="Labutti K."/>
            <person name="Haridas S."/>
            <person name="Kuo A."/>
            <person name="Salamov A."/>
            <person name="Ahrendt S.R."/>
            <person name="Lipzen A."/>
            <person name="Sullivan W."/>
            <person name="Andreopoulos W.B."/>
            <person name="Clum A."/>
            <person name="Lindquist E."/>
            <person name="Daum C."/>
            <person name="Ramamoorthy G.K."/>
            <person name="Gryganskyi A."/>
            <person name="Culley D."/>
            <person name="Magnuson J.K."/>
            <person name="James T.Y."/>
            <person name="O'Malley M.A."/>
            <person name="Stajich J.E."/>
            <person name="Spatafora J.W."/>
            <person name="Visel A."/>
            <person name="Grigoriev I.V."/>
        </authorList>
    </citation>
    <scope>NUCLEOTIDE SEQUENCE [LARGE SCALE GENOMIC DNA]</scope>
    <source>
        <strain evidence="9 10">NRRL 2496</strain>
    </source>
</reference>
<keyword evidence="5 7" id="KW-0472">Membrane</keyword>
<dbReference type="InterPro" id="IPR011701">
    <property type="entry name" value="MFS"/>
</dbReference>
<dbReference type="GO" id="GO:0022857">
    <property type="term" value="F:transmembrane transporter activity"/>
    <property type="evidence" value="ECO:0007669"/>
    <property type="project" value="InterPro"/>
</dbReference>
<dbReference type="Gene3D" id="1.20.1720.10">
    <property type="entry name" value="Multidrug resistance protein D"/>
    <property type="match status" value="1"/>
</dbReference>